<evidence type="ECO:0000256" key="4">
    <source>
        <dbReference type="ARBA" id="ARBA00022553"/>
    </source>
</evidence>
<keyword evidence="7" id="KW-0547">Nucleotide-binding</keyword>
<dbReference type="Pfam" id="PF00512">
    <property type="entry name" value="HisKA"/>
    <property type="match status" value="1"/>
</dbReference>
<feature type="transmembrane region" description="Helical" evidence="15">
    <location>
        <begin position="208"/>
        <end position="231"/>
    </location>
</feature>
<dbReference type="InterPro" id="IPR001789">
    <property type="entry name" value="Sig_transdc_resp-reg_receiver"/>
</dbReference>
<dbReference type="CDD" id="cd17546">
    <property type="entry name" value="REC_hyHK_CKI1_RcsC-like"/>
    <property type="match status" value="1"/>
</dbReference>
<dbReference type="AlphaFoldDB" id="A0A290QMA3"/>
<dbReference type="PROSITE" id="PS50110">
    <property type="entry name" value="RESPONSE_REGULATORY"/>
    <property type="match status" value="1"/>
</dbReference>
<keyword evidence="5" id="KW-0808">Transferase</keyword>
<feature type="domain" description="Histidine kinase" evidence="16">
    <location>
        <begin position="278"/>
        <end position="504"/>
    </location>
</feature>
<dbReference type="SMART" id="SM00388">
    <property type="entry name" value="HisKA"/>
    <property type="match status" value="1"/>
</dbReference>
<dbReference type="Gene3D" id="1.10.287.130">
    <property type="match status" value="1"/>
</dbReference>
<dbReference type="Pfam" id="PF02518">
    <property type="entry name" value="HATPase_c"/>
    <property type="match status" value="1"/>
</dbReference>
<evidence type="ECO:0000259" key="16">
    <source>
        <dbReference type="PROSITE" id="PS50109"/>
    </source>
</evidence>
<evidence type="ECO:0000256" key="10">
    <source>
        <dbReference type="ARBA" id="ARBA00022989"/>
    </source>
</evidence>
<dbReference type="GO" id="GO:0016020">
    <property type="term" value="C:membrane"/>
    <property type="evidence" value="ECO:0007669"/>
    <property type="project" value="UniProtKB-SubCell"/>
</dbReference>
<evidence type="ECO:0000256" key="14">
    <source>
        <dbReference type="SAM" id="Coils"/>
    </source>
</evidence>
<gene>
    <name evidence="18" type="ORF">CMV30_15605</name>
</gene>
<evidence type="ECO:0000256" key="5">
    <source>
        <dbReference type="ARBA" id="ARBA00022679"/>
    </source>
</evidence>
<name>A0A290QMA3_9BACT</name>
<feature type="transmembrane region" description="Helical" evidence="15">
    <location>
        <begin position="143"/>
        <end position="163"/>
    </location>
</feature>
<dbReference type="Gene3D" id="3.30.565.10">
    <property type="entry name" value="Histidine kinase-like ATPase, C-terminal domain"/>
    <property type="match status" value="1"/>
</dbReference>
<keyword evidence="4 13" id="KW-0597">Phosphoprotein</keyword>
<evidence type="ECO:0000256" key="7">
    <source>
        <dbReference type="ARBA" id="ARBA00022741"/>
    </source>
</evidence>
<dbReference type="CDD" id="cd00082">
    <property type="entry name" value="HisKA"/>
    <property type="match status" value="1"/>
</dbReference>
<evidence type="ECO:0000313" key="19">
    <source>
        <dbReference type="Proteomes" id="UP000217265"/>
    </source>
</evidence>
<evidence type="ECO:0000259" key="17">
    <source>
        <dbReference type="PROSITE" id="PS50110"/>
    </source>
</evidence>
<keyword evidence="6 15" id="KW-0812">Transmembrane</keyword>
<organism evidence="18 19">
    <name type="scientific">Nibricoccus aquaticus</name>
    <dbReference type="NCBI Taxonomy" id="2576891"/>
    <lineage>
        <taxon>Bacteria</taxon>
        <taxon>Pseudomonadati</taxon>
        <taxon>Verrucomicrobiota</taxon>
        <taxon>Opitutia</taxon>
        <taxon>Opitutales</taxon>
        <taxon>Opitutaceae</taxon>
        <taxon>Nibricoccus</taxon>
    </lineage>
</organism>
<dbReference type="InterPro" id="IPR003594">
    <property type="entry name" value="HATPase_dom"/>
</dbReference>
<dbReference type="KEGG" id="vbh:CMV30_15605"/>
<evidence type="ECO:0000256" key="8">
    <source>
        <dbReference type="ARBA" id="ARBA00022777"/>
    </source>
</evidence>
<dbReference type="SUPFAM" id="SSF47384">
    <property type="entry name" value="Homodimeric domain of signal transducing histidine kinase"/>
    <property type="match status" value="1"/>
</dbReference>
<reference evidence="18 19" key="1">
    <citation type="submission" date="2017-09" db="EMBL/GenBank/DDBJ databases">
        <title>Complete genome sequence of Verrucomicrobial strain HZ-65, isolated from freshwater.</title>
        <authorList>
            <person name="Choi A."/>
        </authorList>
    </citation>
    <scope>NUCLEOTIDE SEQUENCE [LARGE SCALE GENOMIC DNA]</scope>
    <source>
        <strain evidence="18 19">HZ-65</strain>
    </source>
</reference>
<protein>
    <recommendedName>
        <fullName evidence="3">histidine kinase</fullName>
        <ecNumber evidence="3">2.7.13.3</ecNumber>
    </recommendedName>
</protein>
<keyword evidence="19" id="KW-1185">Reference proteome</keyword>
<dbReference type="InterPro" id="IPR005467">
    <property type="entry name" value="His_kinase_dom"/>
</dbReference>
<keyword evidence="9" id="KW-0067">ATP-binding</keyword>
<dbReference type="PRINTS" id="PR00344">
    <property type="entry name" value="BCTRLSENSOR"/>
</dbReference>
<dbReference type="GO" id="GO:0000155">
    <property type="term" value="F:phosphorelay sensor kinase activity"/>
    <property type="evidence" value="ECO:0007669"/>
    <property type="project" value="InterPro"/>
</dbReference>
<dbReference type="Gene3D" id="3.40.50.2300">
    <property type="match status" value="1"/>
</dbReference>
<dbReference type="SUPFAM" id="SSF52172">
    <property type="entry name" value="CheY-like"/>
    <property type="match status" value="1"/>
</dbReference>
<dbReference type="SMART" id="SM00387">
    <property type="entry name" value="HATPase_c"/>
    <property type="match status" value="1"/>
</dbReference>
<evidence type="ECO:0000256" key="13">
    <source>
        <dbReference type="PROSITE-ProRule" id="PRU00169"/>
    </source>
</evidence>
<feature type="domain" description="Response regulatory" evidence="17">
    <location>
        <begin position="525"/>
        <end position="650"/>
    </location>
</feature>
<dbReference type="CDD" id="cd16922">
    <property type="entry name" value="HATPase_EvgS-ArcB-TorS-like"/>
    <property type="match status" value="1"/>
</dbReference>
<evidence type="ECO:0000256" key="2">
    <source>
        <dbReference type="ARBA" id="ARBA00004370"/>
    </source>
</evidence>
<keyword evidence="10 15" id="KW-1133">Transmembrane helix</keyword>
<evidence type="ECO:0000256" key="11">
    <source>
        <dbReference type="ARBA" id="ARBA00023012"/>
    </source>
</evidence>
<accession>A0A290QMA3</accession>
<evidence type="ECO:0000256" key="6">
    <source>
        <dbReference type="ARBA" id="ARBA00022692"/>
    </source>
</evidence>
<evidence type="ECO:0000313" key="18">
    <source>
        <dbReference type="EMBL" id="ATC65262.1"/>
    </source>
</evidence>
<dbReference type="PROSITE" id="PS50109">
    <property type="entry name" value="HIS_KIN"/>
    <property type="match status" value="1"/>
</dbReference>
<feature type="transmembrane region" description="Helical" evidence="15">
    <location>
        <begin position="56"/>
        <end position="78"/>
    </location>
</feature>
<dbReference type="FunFam" id="1.10.287.130:FF:000004">
    <property type="entry name" value="Ethylene receptor 1"/>
    <property type="match status" value="1"/>
</dbReference>
<dbReference type="PANTHER" id="PTHR45339:SF1">
    <property type="entry name" value="HYBRID SIGNAL TRANSDUCTION HISTIDINE KINASE J"/>
    <property type="match status" value="1"/>
</dbReference>
<evidence type="ECO:0000256" key="9">
    <source>
        <dbReference type="ARBA" id="ARBA00022840"/>
    </source>
</evidence>
<dbReference type="SMART" id="SM00448">
    <property type="entry name" value="REC"/>
    <property type="match status" value="1"/>
</dbReference>
<dbReference type="InterPro" id="IPR036097">
    <property type="entry name" value="HisK_dim/P_sf"/>
</dbReference>
<keyword evidence="8" id="KW-0418">Kinase</keyword>
<dbReference type="InterPro" id="IPR004358">
    <property type="entry name" value="Sig_transdc_His_kin-like_C"/>
</dbReference>
<dbReference type="GO" id="GO:0005524">
    <property type="term" value="F:ATP binding"/>
    <property type="evidence" value="ECO:0007669"/>
    <property type="project" value="UniProtKB-KW"/>
</dbReference>
<dbReference type="Pfam" id="PF00072">
    <property type="entry name" value="Response_reg"/>
    <property type="match status" value="1"/>
</dbReference>
<comment type="subcellular location">
    <subcellularLocation>
        <location evidence="2">Membrane</location>
    </subcellularLocation>
</comment>
<feature type="transmembrane region" description="Helical" evidence="15">
    <location>
        <begin position="84"/>
        <end position="105"/>
    </location>
</feature>
<dbReference type="InterPro" id="IPR003661">
    <property type="entry name" value="HisK_dim/P_dom"/>
</dbReference>
<dbReference type="PANTHER" id="PTHR45339">
    <property type="entry name" value="HYBRID SIGNAL TRANSDUCTION HISTIDINE KINASE J"/>
    <property type="match status" value="1"/>
</dbReference>
<comment type="catalytic activity">
    <reaction evidence="1">
        <text>ATP + protein L-histidine = ADP + protein N-phospho-L-histidine.</text>
        <dbReference type="EC" id="2.7.13.3"/>
    </reaction>
</comment>
<keyword evidence="14" id="KW-0175">Coiled coil</keyword>
<dbReference type="FunFam" id="3.30.565.10:FF:000010">
    <property type="entry name" value="Sensor histidine kinase RcsC"/>
    <property type="match status" value="1"/>
</dbReference>
<dbReference type="InterPro" id="IPR011006">
    <property type="entry name" value="CheY-like_superfamily"/>
</dbReference>
<dbReference type="Proteomes" id="UP000217265">
    <property type="component" value="Chromosome"/>
</dbReference>
<dbReference type="EC" id="2.7.13.3" evidence="3"/>
<feature type="transmembrane region" description="Helical" evidence="15">
    <location>
        <begin position="170"/>
        <end position="188"/>
    </location>
</feature>
<keyword evidence="11" id="KW-0902">Two-component regulatory system</keyword>
<evidence type="ECO:0000256" key="3">
    <source>
        <dbReference type="ARBA" id="ARBA00012438"/>
    </source>
</evidence>
<dbReference type="InterPro" id="IPR036890">
    <property type="entry name" value="HATPase_C_sf"/>
</dbReference>
<dbReference type="EMBL" id="CP023344">
    <property type="protein sequence ID" value="ATC65262.1"/>
    <property type="molecule type" value="Genomic_DNA"/>
</dbReference>
<proteinExistence type="predicted"/>
<evidence type="ECO:0000256" key="1">
    <source>
        <dbReference type="ARBA" id="ARBA00000085"/>
    </source>
</evidence>
<evidence type="ECO:0000256" key="12">
    <source>
        <dbReference type="ARBA" id="ARBA00023136"/>
    </source>
</evidence>
<feature type="transmembrane region" description="Helical" evidence="15">
    <location>
        <begin position="117"/>
        <end position="137"/>
    </location>
</feature>
<sequence>MDALSRCADCILVIGGCGRRSPDLLLSSMLRLFAPLLARLDFAYRGRSLFILQKARLLAAITLIVLAFLPLNVAKVLWTQPPELLPRIAVNLLVGMAGLICLWFLFKGSVERAGNGLALAAVLVMNGMVFGIGAKTVVPLEPLALGIQLFAFDVVFLLFAVVFASRWVAVAVFGLIMAGQAGFYFFLLPKAPFDPEVQFAARTLLRDGLIVLALLFGLGITLIRMIATAHLRSEAALRESRSVNENLERLVAERTRALEAASRKAEDASRSKSEFLANMSHEIRTPLNGIIASADLMARRGDLPAEVNEQVRIVGESGDLLLRLLGDILDFSKIEAGQVVLEKHAFEVGTTVADTVSLMSHRAVAGAVEIGMTIEDGLARTFFEADSHRLRQVLLNLLSNAVKFTPAGGRVDVAVTGAAKAGEAGMTALRFEVRDTGIGMDEAATAKIFERFTQADSSTTRRFGGTGLGLAISYRLVEMMGGRLEVVSVPGKGSVFSFTLTLRATQAPAMAPVVAIDFQGSLKLRVLVAEDNAVNRKILGTQLDQLGCSYAMVFDGAAALDALQREALPDVILMDCHMPKLDGWETTRRLRTWKTSDQPMQRKAAALPIIALTASAYPEERARCFDSGMNGFVAKPVKLAELQAALSVFAQSGALTR</sequence>
<feature type="modified residue" description="4-aspartylphosphate" evidence="13">
    <location>
        <position position="575"/>
    </location>
</feature>
<dbReference type="SUPFAM" id="SSF55874">
    <property type="entry name" value="ATPase domain of HSP90 chaperone/DNA topoisomerase II/histidine kinase"/>
    <property type="match status" value="1"/>
</dbReference>
<keyword evidence="12 15" id="KW-0472">Membrane</keyword>
<evidence type="ECO:0000256" key="15">
    <source>
        <dbReference type="SAM" id="Phobius"/>
    </source>
</evidence>
<feature type="coiled-coil region" evidence="14">
    <location>
        <begin position="233"/>
        <end position="264"/>
    </location>
</feature>